<sequence>MDHDDADLVAAAVRAVPGVHDLHPGAYGEVATYLPGRRVTGVRLRDERCDVHVVLTWQAHVRDTTDAVRAAVRPLVGGAVDVTVEDVAPPS</sequence>
<keyword evidence="2" id="KW-1185">Reference proteome</keyword>
<evidence type="ECO:0000313" key="2">
    <source>
        <dbReference type="Proteomes" id="UP001268542"/>
    </source>
</evidence>
<reference evidence="1 2" key="1">
    <citation type="submission" date="2023-08" db="EMBL/GenBank/DDBJ databases">
        <title>Nocardioides seae sp. nov., a bacterium isolated from a soil.</title>
        <authorList>
            <person name="Wang X."/>
        </authorList>
    </citation>
    <scope>NUCLEOTIDE SEQUENCE [LARGE SCALE GENOMIC DNA]</scope>
    <source>
        <strain evidence="1 2">YZH12</strain>
    </source>
</reference>
<proteinExistence type="predicted"/>
<name>A0ABU3PXK3_9ACTN</name>
<evidence type="ECO:0000313" key="1">
    <source>
        <dbReference type="EMBL" id="MDT9593505.1"/>
    </source>
</evidence>
<comment type="caution">
    <text evidence="1">The sequence shown here is derived from an EMBL/GenBank/DDBJ whole genome shotgun (WGS) entry which is preliminary data.</text>
</comment>
<dbReference type="EMBL" id="JAVYII010000004">
    <property type="protein sequence ID" value="MDT9593505.1"/>
    <property type="molecule type" value="Genomic_DNA"/>
</dbReference>
<accession>A0ABU3PXK3</accession>
<protein>
    <recommendedName>
        <fullName evidence="3">Asp23/Gls24 family envelope stress response protein</fullName>
    </recommendedName>
</protein>
<gene>
    <name evidence="1" type="ORF">RDV89_10540</name>
</gene>
<dbReference type="RefSeq" id="WP_315733000.1">
    <property type="nucleotide sequence ID" value="NZ_JAVYII010000004.1"/>
</dbReference>
<evidence type="ECO:0008006" key="3">
    <source>
        <dbReference type="Google" id="ProtNLM"/>
    </source>
</evidence>
<organism evidence="1 2">
    <name type="scientific">Nocardioides imazamoxiresistens</name>
    <dbReference type="NCBI Taxonomy" id="3231893"/>
    <lineage>
        <taxon>Bacteria</taxon>
        <taxon>Bacillati</taxon>
        <taxon>Actinomycetota</taxon>
        <taxon>Actinomycetes</taxon>
        <taxon>Propionibacteriales</taxon>
        <taxon>Nocardioidaceae</taxon>
        <taxon>Nocardioides</taxon>
    </lineage>
</organism>
<dbReference type="Proteomes" id="UP001268542">
    <property type="component" value="Unassembled WGS sequence"/>
</dbReference>